<name>A0A9Q7UZT5_9BURK</name>
<proteinExistence type="predicted"/>
<gene>
    <name evidence="2" type="ORF">CBM2636_MP20586</name>
</gene>
<geneLocation type="plasmid" evidence="3">
    <name>cbm2636_mp</name>
</geneLocation>
<dbReference type="AlphaFoldDB" id="A0A9Q7UZT5"/>
<feature type="region of interest" description="Disordered" evidence="1">
    <location>
        <begin position="175"/>
        <end position="200"/>
    </location>
</feature>
<evidence type="ECO:0000313" key="3">
    <source>
        <dbReference type="Proteomes" id="UP000254259"/>
    </source>
</evidence>
<evidence type="ECO:0000313" key="2">
    <source>
        <dbReference type="EMBL" id="SPD67736.1"/>
    </source>
</evidence>
<feature type="region of interest" description="Disordered" evidence="1">
    <location>
        <begin position="227"/>
        <end position="257"/>
    </location>
</feature>
<accession>A0A9Q7UZT5</accession>
<dbReference type="Proteomes" id="UP000254259">
    <property type="component" value="Plasmid CBM2636_mp"/>
</dbReference>
<dbReference type="EMBL" id="LT984814">
    <property type="protein sequence ID" value="SPD67736.1"/>
    <property type="molecule type" value="Genomic_DNA"/>
</dbReference>
<evidence type="ECO:0000256" key="1">
    <source>
        <dbReference type="SAM" id="MobiDB-lite"/>
    </source>
</evidence>
<feature type="compositionally biased region" description="Basic residues" evidence="1">
    <location>
        <begin position="179"/>
        <end position="191"/>
    </location>
</feature>
<reference evidence="2 3" key="1">
    <citation type="submission" date="2018-01" db="EMBL/GenBank/DDBJ databases">
        <authorList>
            <person name="Clerissi C."/>
        </authorList>
    </citation>
    <scope>NUCLEOTIDE SEQUENCE [LARGE SCALE GENOMIC DNA]</scope>
    <source>
        <strain evidence="2">Cupriavidus taiwanensis SWF 66322</strain>
        <plasmid evidence="3">cbm2636_mp</plasmid>
    </source>
</reference>
<organism evidence="2 3">
    <name type="scientific">Cupriavidus taiwanensis</name>
    <dbReference type="NCBI Taxonomy" id="164546"/>
    <lineage>
        <taxon>Bacteria</taxon>
        <taxon>Pseudomonadati</taxon>
        <taxon>Pseudomonadota</taxon>
        <taxon>Betaproteobacteria</taxon>
        <taxon>Burkholderiales</taxon>
        <taxon>Burkholderiaceae</taxon>
        <taxon>Cupriavidus</taxon>
    </lineage>
</organism>
<protein>
    <submittedName>
        <fullName evidence="2">Uncharacterized protein</fullName>
    </submittedName>
</protein>
<sequence length="257" mass="27766">MVDEDAQQPVFRAAERDDHVLLVDQVARVGVQPPRAERQHAGGLGDLQVGRQHARAPQHRADPRQQFARGEGLDQVVVGAHLQPQDAVGLLVASGQHQHRQVAPLARAQVAAQRQPVFAGQHQVQHHQVDRALVQRRAHLAPVGGQGHAHAAALEVGGNQFADFAVVVDDKDMVLRGHGGSRNRRRRKRKSGAAGAARDGSRLARCRHYAALAARFVSLCIRAGSGQETLHSGPDAETTRIRRDGAMQPYQSGSPPP</sequence>
<keyword evidence="2" id="KW-0614">Plasmid</keyword>